<evidence type="ECO:0000256" key="5">
    <source>
        <dbReference type="ARBA" id="ARBA00023002"/>
    </source>
</evidence>
<evidence type="ECO:0000256" key="6">
    <source>
        <dbReference type="SAM" id="MobiDB-lite"/>
    </source>
</evidence>
<keyword evidence="3" id="KW-0288">FMN</keyword>
<name>A0AA38RCN5_9PEZI</name>
<gene>
    <name evidence="8" type="ORF">NKR23_g9440</name>
</gene>
<evidence type="ECO:0000259" key="7">
    <source>
        <dbReference type="Pfam" id="PF00724"/>
    </source>
</evidence>
<dbReference type="PANTHER" id="PTHR43303:SF4">
    <property type="entry name" value="NADPH DEHYDROGENASE C23G7.10C-RELATED"/>
    <property type="match status" value="1"/>
</dbReference>
<evidence type="ECO:0000256" key="4">
    <source>
        <dbReference type="ARBA" id="ARBA00022857"/>
    </source>
</evidence>
<dbReference type="GO" id="GO:0050661">
    <property type="term" value="F:NADP binding"/>
    <property type="evidence" value="ECO:0007669"/>
    <property type="project" value="InterPro"/>
</dbReference>
<evidence type="ECO:0000256" key="2">
    <source>
        <dbReference type="ARBA" id="ARBA00022630"/>
    </source>
</evidence>
<protein>
    <recommendedName>
        <fullName evidence="7">NADH:flavin oxidoreductase/NADH oxidase N-terminal domain-containing protein</fullName>
    </recommendedName>
</protein>
<dbReference type="Pfam" id="PF00724">
    <property type="entry name" value="Oxidored_FMN"/>
    <property type="match status" value="1"/>
</dbReference>
<organism evidence="8 9">
    <name type="scientific">Pleurostoma richardsiae</name>
    <dbReference type="NCBI Taxonomy" id="41990"/>
    <lineage>
        <taxon>Eukaryota</taxon>
        <taxon>Fungi</taxon>
        <taxon>Dikarya</taxon>
        <taxon>Ascomycota</taxon>
        <taxon>Pezizomycotina</taxon>
        <taxon>Sordariomycetes</taxon>
        <taxon>Sordariomycetidae</taxon>
        <taxon>Calosphaeriales</taxon>
        <taxon>Pleurostomataceae</taxon>
        <taxon>Pleurostoma</taxon>
    </lineage>
</organism>
<comment type="cofactor">
    <cofactor evidence="1">
        <name>FMN</name>
        <dbReference type="ChEBI" id="CHEBI:58210"/>
    </cofactor>
</comment>
<feature type="compositionally biased region" description="Basic and acidic residues" evidence="6">
    <location>
        <begin position="21"/>
        <end position="31"/>
    </location>
</feature>
<keyword evidence="9" id="KW-1185">Reference proteome</keyword>
<evidence type="ECO:0000313" key="8">
    <source>
        <dbReference type="EMBL" id="KAJ9137072.1"/>
    </source>
</evidence>
<dbReference type="InterPro" id="IPR013785">
    <property type="entry name" value="Aldolase_TIM"/>
</dbReference>
<dbReference type="GO" id="GO:0003959">
    <property type="term" value="F:NADPH dehydrogenase activity"/>
    <property type="evidence" value="ECO:0007669"/>
    <property type="project" value="InterPro"/>
</dbReference>
<dbReference type="GO" id="GO:0010181">
    <property type="term" value="F:FMN binding"/>
    <property type="evidence" value="ECO:0007669"/>
    <property type="project" value="InterPro"/>
</dbReference>
<accession>A0AA38RCN5</accession>
<keyword evidence="2" id="KW-0285">Flavoprotein</keyword>
<dbReference type="SUPFAM" id="SSF51395">
    <property type="entry name" value="FMN-linked oxidoreductases"/>
    <property type="match status" value="1"/>
</dbReference>
<reference evidence="8" key="1">
    <citation type="submission" date="2022-07" db="EMBL/GenBank/DDBJ databases">
        <title>Fungi with potential for degradation of polypropylene.</title>
        <authorList>
            <person name="Gostincar C."/>
        </authorList>
    </citation>
    <scope>NUCLEOTIDE SEQUENCE</scope>
    <source>
        <strain evidence="8">EXF-13308</strain>
    </source>
</reference>
<dbReference type="Gene3D" id="3.20.20.70">
    <property type="entry name" value="Aldolase class I"/>
    <property type="match status" value="1"/>
</dbReference>
<evidence type="ECO:0000313" key="9">
    <source>
        <dbReference type="Proteomes" id="UP001174694"/>
    </source>
</evidence>
<dbReference type="InterPro" id="IPR001155">
    <property type="entry name" value="OxRdtase_FMN_N"/>
</dbReference>
<feature type="non-terminal residue" evidence="8">
    <location>
        <position position="121"/>
    </location>
</feature>
<dbReference type="AlphaFoldDB" id="A0AA38RCN5"/>
<keyword evidence="5" id="KW-0560">Oxidoreductase</keyword>
<dbReference type="EMBL" id="JANBVO010000036">
    <property type="protein sequence ID" value="KAJ9137072.1"/>
    <property type="molecule type" value="Genomic_DNA"/>
</dbReference>
<feature type="domain" description="NADH:flavin oxidoreductase/NADH oxidase N-terminal" evidence="7">
    <location>
        <begin position="64"/>
        <end position="120"/>
    </location>
</feature>
<dbReference type="Proteomes" id="UP001174694">
    <property type="component" value="Unassembled WGS sequence"/>
</dbReference>
<dbReference type="PANTHER" id="PTHR43303">
    <property type="entry name" value="NADPH DEHYDROGENASE C23G7.10C-RELATED"/>
    <property type="match status" value="1"/>
</dbReference>
<evidence type="ECO:0000256" key="3">
    <source>
        <dbReference type="ARBA" id="ARBA00022643"/>
    </source>
</evidence>
<feature type="region of interest" description="Disordered" evidence="6">
    <location>
        <begin position="1"/>
        <end position="62"/>
    </location>
</feature>
<evidence type="ECO:0000256" key="1">
    <source>
        <dbReference type="ARBA" id="ARBA00001917"/>
    </source>
</evidence>
<dbReference type="InterPro" id="IPR044152">
    <property type="entry name" value="YqjM-like"/>
</dbReference>
<comment type="caution">
    <text evidence="8">The sequence shown here is derived from an EMBL/GenBank/DDBJ whole genome shotgun (WGS) entry which is preliminary data.</text>
</comment>
<keyword evidence="4" id="KW-0521">NADP</keyword>
<sequence>MSQKTEKPGHAHHALPLAKPKMKETGKHGIENKAAPDCTFFTPIQDPPSGTAINPQPDGKPIPKLFTPLKVRGMTMQNRIIVSPMCQYSAYEGFMTPWHTTHYGGIVQRGPGLTIIEATAV</sequence>
<proteinExistence type="predicted"/>